<dbReference type="PANTHER" id="PTHR30505:SF0">
    <property type="entry name" value="FRUCTOSE-LIKE PTS SYSTEM EIIBC COMPONENT-RELATED"/>
    <property type="match status" value="1"/>
</dbReference>
<dbReference type="GO" id="GO:0005737">
    <property type="term" value="C:cytoplasm"/>
    <property type="evidence" value="ECO:0007669"/>
    <property type="project" value="UniProtKB-SubCell"/>
</dbReference>
<dbReference type="Pfam" id="PF02302">
    <property type="entry name" value="PTS_IIB"/>
    <property type="match status" value="1"/>
</dbReference>
<dbReference type="PROSITE" id="PS51099">
    <property type="entry name" value="PTS_EIIB_TYPE_2"/>
    <property type="match status" value="1"/>
</dbReference>
<reference evidence="19 20" key="1">
    <citation type="submission" date="2018-06" db="EMBL/GenBank/DDBJ databases">
        <authorList>
            <consortium name="Pathogen Informatics"/>
            <person name="Doyle S."/>
        </authorList>
    </citation>
    <scope>NUCLEOTIDE SEQUENCE [LARGE SCALE GENOMIC DNA]</scope>
    <source>
        <strain evidence="19 20">NCTC13093</strain>
    </source>
</reference>
<dbReference type="Pfam" id="PF00359">
    <property type="entry name" value="PTS_EIIA_2"/>
    <property type="match status" value="1"/>
</dbReference>
<dbReference type="InterPro" id="IPR013014">
    <property type="entry name" value="PTS_EIIC_2"/>
</dbReference>
<feature type="transmembrane region" description="Helical" evidence="15">
    <location>
        <begin position="327"/>
        <end position="350"/>
    </location>
</feature>
<dbReference type="SUPFAM" id="SSF52794">
    <property type="entry name" value="PTS system IIB component-like"/>
    <property type="match status" value="1"/>
</dbReference>
<keyword evidence="20" id="KW-1185">Reference proteome</keyword>
<feature type="domain" description="PTS EIIC type-2" evidence="18">
    <location>
        <begin position="319"/>
        <end position="653"/>
    </location>
</feature>
<dbReference type="PANTHER" id="PTHR30505">
    <property type="entry name" value="FRUCTOSE-LIKE PERMEASE"/>
    <property type="match status" value="1"/>
</dbReference>
<proteinExistence type="predicted"/>
<dbReference type="GO" id="GO:0005886">
    <property type="term" value="C:plasma membrane"/>
    <property type="evidence" value="ECO:0007669"/>
    <property type="project" value="UniProtKB-SubCell"/>
</dbReference>
<feature type="domain" description="PTS EIIA type-2" evidence="16">
    <location>
        <begin position="5"/>
        <end position="149"/>
    </location>
</feature>
<feature type="transmembrane region" description="Helical" evidence="15">
    <location>
        <begin position="356"/>
        <end position="379"/>
    </location>
</feature>
<dbReference type="GO" id="GO:0022877">
    <property type="term" value="F:protein-N(PI)-phosphohistidine-fructose phosphotransferase system transporter activity"/>
    <property type="evidence" value="ECO:0007669"/>
    <property type="project" value="InterPro"/>
</dbReference>
<evidence type="ECO:0000259" key="18">
    <source>
        <dbReference type="PROSITE" id="PS51104"/>
    </source>
</evidence>
<dbReference type="GO" id="GO:0090563">
    <property type="term" value="F:protein-phosphocysteine-sugar phosphotransferase activity"/>
    <property type="evidence" value="ECO:0007669"/>
    <property type="project" value="TreeGrafter"/>
</dbReference>
<evidence type="ECO:0000259" key="16">
    <source>
        <dbReference type="PROSITE" id="PS51094"/>
    </source>
</evidence>
<evidence type="ECO:0000256" key="15">
    <source>
        <dbReference type="SAM" id="Phobius"/>
    </source>
</evidence>
<feature type="transmembrane region" description="Helical" evidence="15">
    <location>
        <begin position="468"/>
        <end position="490"/>
    </location>
</feature>
<feature type="transmembrane region" description="Helical" evidence="15">
    <location>
        <begin position="528"/>
        <end position="546"/>
    </location>
</feature>
<evidence type="ECO:0000256" key="11">
    <source>
        <dbReference type="ARBA" id="ARBA00022692"/>
    </source>
</evidence>
<evidence type="ECO:0000256" key="2">
    <source>
        <dbReference type="ARBA" id="ARBA00004429"/>
    </source>
</evidence>
<dbReference type="InterPro" id="IPR003501">
    <property type="entry name" value="PTS_EIIB_2/3"/>
</dbReference>
<comment type="subcellular location">
    <subcellularLocation>
        <location evidence="2">Cell inner membrane</location>
        <topology evidence="2">Multi-pass membrane protein</topology>
    </subcellularLocation>
    <subcellularLocation>
        <location evidence="3">Cytoplasm</location>
    </subcellularLocation>
</comment>
<dbReference type="PROSITE" id="PS51104">
    <property type="entry name" value="PTS_EIIC_TYPE_2"/>
    <property type="match status" value="1"/>
</dbReference>
<evidence type="ECO:0000256" key="5">
    <source>
        <dbReference type="ARBA" id="ARBA00022448"/>
    </source>
</evidence>
<dbReference type="InterPro" id="IPR050864">
    <property type="entry name" value="Bacterial_PTS_Sugar_Transport"/>
</dbReference>
<dbReference type="GO" id="GO:0005351">
    <property type="term" value="F:carbohydrate:proton symporter activity"/>
    <property type="evidence" value="ECO:0007669"/>
    <property type="project" value="InterPro"/>
</dbReference>
<evidence type="ECO:0000256" key="10">
    <source>
        <dbReference type="ARBA" id="ARBA00022683"/>
    </source>
</evidence>
<evidence type="ECO:0000256" key="4">
    <source>
        <dbReference type="ARBA" id="ARBA00012799"/>
    </source>
</evidence>
<evidence type="ECO:0000256" key="7">
    <source>
        <dbReference type="ARBA" id="ARBA00022553"/>
    </source>
</evidence>
<dbReference type="InterPro" id="IPR004715">
    <property type="entry name" value="PTS_IIA_fruc"/>
</dbReference>
<keyword evidence="7" id="KW-0597">Phosphoprotein</keyword>
<dbReference type="Proteomes" id="UP000250086">
    <property type="component" value="Unassembled WGS sequence"/>
</dbReference>
<dbReference type="NCBIfam" id="TIGR01427">
    <property type="entry name" value="PTS_IIC_fructo"/>
    <property type="match status" value="1"/>
</dbReference>
<feature type="transmembrane region" description="Helical" evidence="15">
    <location>
        <begin position="436"/>
        <end position="456"/>
    </location>
</feature>
<evidence type="ECO:0000259" key="17">
    <source>
        <dbReference type="PROSITE" id="PS51099"/>
    </source>
</evidence>
<evidence type="ECO:0000256" key="14">
    <source>
        <dbReference type="ARBA" id="ARBA00023136"/>
    </source>
</evidence>
<dbReference type="EC" id="2.7.1.202" evidence="4"/>
<evidence type="ECO:0000256" key="12">
    <source>
        <dbReference type="ARBA" id="ARBA00022777"/>
    </source>
</evidence>
<dbReference type="Gene3D" id="3.40.930.10">
    <property type="entry name" value="Mannitol-specific EII, Chain A"/>
    <property type="match status" value="1"/>
</dbReference>
<keyword evidence="10" id="KW-0598">Phosphotransferase system</keyword>
<dbReference type="CDD" id="cd05569">
    <property type="entry name" value="PTS_IIB_fructose"/>
    <property type="match status" value="1"/>
</dbReference>
<evidence type="ECO:0000256" key="9">
    <source>
        <dbReference type="ARBA" id="ARBA00022679"/>
    </source>
</evidence>
<dbReference type="EMBL" id="UAPV01000001">
    <property type="protein sequence ID" value="SPT68995.1"/>
    <property type="molecule type" value="Genomic_DNA"/>
</dbReference>
<organism evidence="19 20">
    <name type="scientific">Anaerobiospirillum thomasii</name>
    <dbReference type="NCBI Taxonomy" id="179995"/>
    <lineage>
        <taxon>Bacteria</taxon>
        <taxon>Pseudomonadati</taxon>
        <taxon>Pseudomonadota</taxon>
        <taxon>Gammaproteobacteria</taxon>
        <taxon>Aeromonadales</taxon>
        <taxon>Succinivibrionaceae</taxon>
        <taxon>Anaerobiospirillum</taxon>
    </lineage>
</organism>
<dbReference type="RefSeq" id="WP_113743194.1">
    <property type="nucleotide sequence ID" value="NZ_UAPV01000001.1"/>
</dbReference>
<accession>A0A2X0V859</accession>
<evidence type="ECO:0000256" key="6">
    <source>
        <dbReference type="ARBA" id="ARBA00022475"/>
    </source>
</evidence>
<feature type="transmembrane region" description="Helical" evidence="15">
    <location>
        <begin position="502"/>
        <end position="522"/>
    </location>
</feature>
<dbReference type="InterPro" id="IPR013011">
    <property type="entry name" value="PTS_EIIB_2"/>
</dbReference>
<protein>
    <recommendedName>
        <fullName evidence="4">protein-N(pi)-phosphohistidine--D-fructose phosphotransferase</fullName>
        <ecNumber evidence="4">2.7.1.202</ecNumber>
    </recommendedName>
</protein>
<gene>
    <name evidence="19" type="primary">fruA</name>
    <name evidence="19" type="ORF">NCTC13093_00358</name>
</gene>
<dbReference type="SUPFAM" id="SSF55804">
    <property type="entry name" value="Phoshotransferase/anion transport protein"/>
    <property type="match status" value="1"/>
</dbReference>
<sequence>MRIRDLLKPECINLHLEPQNKDLTIASLVKLIDKSGCLVDSERFRRAVLDRESKGTTALGEGVAIPHAKSAGVKRPALAAAVIASGTDFDSLDGKPTQLIFLIASPHQASNEHLDVLAHLSSMLIDENFRKSLIEATSVEDFLKCIDIAEGNCFDGRGEILDDTNVSAQYQEQNECTDKISTDNTQEIQEKHETTAANRSYDLVAVTACPAGLSHTYMAAEALEHKAREMGLSIKVETDGAAGNRNKLLPEEIAKAKAVIVAADRAVTMDRFVGKKLIRTGVVDGVRQPENLIKMALDPACPVYKATMQVESSSIAAKMYRHLMSGLTYILPLVATAGILSSLANFTILYGSNTALFLDSIGTNIGSLIIPVFAAFIAFSMAGRTGLVAGFTGGIVSSISNTGILGALVNGFVGGSIAFLVSTVLMRLVKGHDALLALLFYPLIGAIGTTIVAQVVVNPVCSFLDTYIYIFLTSAPAFNLAIVGAILAGMMAADMGGPFNKLAYACGVLMLANTLPNLGVVASIMGTVMLGGMVPPIAAGLASIIYKKGFSQKERELKYISVLKGLLFITEAVIPYMQVNPLLMRLTCIAGAASAGAMCMYFKAAIYAPHGGIFVIPISNNPLAYVLSLCVGVGVSTILCIIVRYYLVTKQKI</sequence>
<dbReference type="FunFam" id="3.40.930.10:FF:000009">
    <property type="entry name" value="PTS system, fructose specific IIABC component"/>
    <property type="match status" value="1"/>
</dbReference>
<dbReference type="InterPro" id="IPR036095">
    <property type="entry name" value="PTS_EIIB-like_sf"/>
</dbReference>
<dbReference type="PROSITE" id="PS00372">
    <property type="entry name" value="PTS_EIIA_TYPE_2_HIS"/>
    <property type="match status" value="1"/>
</dbReference>
<keyword evidence="12" id="KW-0418">Kinase</keyword>
<evidence type="ECO:0000256" key="3">
    <source>
        <dbReference type="ARBA" id="ARBA00004496"/>
    </source>
</evidence>
<dbReference type="GO" id="GO:0016301">
    <property type="term" value="F:kinase activity"/>
    <property type="evidence" value="ECO:0007669"/>
    <property type="project" value="UniProtKB-KW"/>
</dbReference>
<evidence type="ECO:0000313" key="19">
    <source>
        <dbReference type="EMBL" id="SPT68995.1"/>
    </source>
</evidence>
<dbReference type="CDD" id="cd00211">
    <property type="entry name" value="PTS_IIA_fru"/>
    <property type="match status" value="1"/>
</dbReference>
<keyword evidence="5" id="KW-0813">Transport</keyword>
<keyword evidence="14 15" id="KW-0472">Membrane</keyword>
<evidence type="ECO:0000313" key="20">
    <source>
        <dbReference type="Proteomes" id="UP000250086"/>
    </source>
</evidence>
<keyword evidence="11 15" id="KW-0812">Transmembrane</keyword>
<dbReference type="InterPro" id="IPR006327">
    <property type="entry name" value="PTS_IIC_fruc"/>
</dbReference>
<dbReference type="InterPro" id="IPR002178">
    <property type="entry name" value="PTS_EIIA_type-2_dom"/>
</dbReference>
<feature type="transmembrane region" description="Helical" evidence="15">
    <location>
        <begin position="582"/>
        <end position="602"/>
    </location>
</feature>
<dbReference type="AlphaFoldDB" id="A0A2X0V859"/>
<feature type="transmembrane region" description="Helical" evidence="15">
    <location>
        <begin position="623"/>
        <end position="647"/>
    </location>
</feature>
<feature type="transmembrane region" description="Helical" evidence="15">
    <location>
        <begin position="411"/>
        <end position="429"/>
    </location>
</feature>
<keyword evidence="13 15" id="KW-1133">Transmembrane helix</keyword>
<keyword evidence="6" id="KW-1003">Cell membrane</keyword>
<dbReference type="NCBIfam" id="TIGR00848">
    <property type="entry name" value="fruA"/>
    <property type="match status" value="1"/>
</dbReference>
<dbReference type="NCBIfam" id="TIGR00829">
    <property type="entry name" value="FRU"/>
    <property type="match status" value="1"/>
</dbReference>
<keyword evidence="9" id="KW-0808">Transferase</keyword>
<evidence type="ECO:0000256" key="8">
    <source>
        <dbReference type="ARBA" id="ARBA00022597"/>
    </source>
</evidence>
<comment type="catalytic activity">
    <reaction evidence="1">
        <text>D-fructose(out) + N(pros)-phospho-L-histidyl-[protein] = D-fructose 1-phosphate(in) + L-histidyl-[protein]</text>
        <dbReference type="Rhea" id="RHEA:49252"/>
        <dbReference type="Rhea" id="RHEA-COMP:9745"/>
        <dbReference type="Rhea" id="RHEA-COMP:9746"/>
        <dbReference type="ChEBI" id="CHEBI:29979"/>
        <dbReference type="ChEBI" id="CHEBI:37721"/>
        <dbReference type="ChEBI" id="CHEBI:58674"/>
        <dbReference type="ChEBI" id="CHEBI:64837"/>
        <dbReference type="EC" id="2.7.1.202"/>
    </reaction>
</comment>
<keyword evidence="8" id="KW-0762">Sugar transport</keyword>
<dbReference type="PROSITE" id="PS51094">
    <property type="entry name" value="PTS_EIIA_TYPE_2"/>
    <property type="match status" value="1"/>
</dbReference>
<dbReference type="InterPro" id="IPR003353">
    <property type="entry name" value="PTS_IIB_fruc"/>
</dbReference>
<dbReference type="InterPro" id="IPR016152">
    <property type="entry name" value="PTrfase/Anion_transptr"/>
</dbReference>
<feature type="domain" description="PTS EIIB type-2" evidence="17">
    <location>
        <begin position="203"/>
        <end position="298"/>
    </location>
</feature>
<name>A0A2X0V859_9GAMM</name>
<dbReference type="GO" id="GO:0009401">
    <property type="term" value="P:phosphoenolpyruvate-dependent sugar phosphotransferase system"/>
    <property type="evidence" value="ECO:0007669"/>
    <property type="project" value="UniProtKB-KW"/>
</dbReference>
<dbReference type="Gene3D" id="3.40.50.2300">
    <property type="match status" value="1"/>
</dbReference>
<evidence type="ECO:0000256" key="13">
    <source>
        <dbReference type="ARBA" id="ARBA00022989"/>
    </source>
</evidence>
<evidence type="ECO:0000256" key="1">
    <source>
        <dbReference type="ARBA" id="ARBA00001401"/>
    </source>
</evidence>